<protein>
    <submittedName>
        <fullName evidence="1">Uncharacterized protein</fullName>
    </submittedName>
</protein>
<proteinExistence type="predicted"/>
<name>A0AAD2D5I5_EUPCR</name>
<comment type="caution">
    <text evidence="1">The sequence shown here is derived from an EMBL/GenBank/DDBJ whole genome shotgun (WGS) entry which is preliminary data.</text>
</comment>
<dbReference type="AlphaFoldDB" id="A0AAD2D5I5"/>
<gene>
    <name evidence="1" type="ORF">ECRASSUSDP1_LOCUS21705</name>
</gene>
<organism evidence="1 2">
    <name type="scientific">Euplotes crassus</name>
    <dbReference type="NCBI Taxonomy" id="5936"/>
    <lineage>
        <taxon>Eukaryota</taxon>
        <taxon>Sar</taxon>
        <taxon>Alveolata</taxon>
        <taxon>Ciliophora</taxon>
        <taxon>Intramacronucleata</taxon>
        <taxon>Spirotrichea</taxon>
        <taxon>Hypotrichia</taxon>
        <taxon>Euplotida</taxon>
        <taxon>Euplotidae</taxon>
        <taxon>Moneuplotes</taxon>
    </lineage>
</organism>
<keyword evidence="2" id="KW-1185">Reference proteome</keyword>
<accession>A0AAD2D5I5</accession>
<dbReference type="EMBL" id="CAMPGE010022218">
    <property type="protein sequence ID" value="CAI2380273.1"/>
    <property type="molecule type" value="Genomic_DNA"/>
</dbReference>
<evidence type="ECO:0000313" key="1">
    <source>
        <dbReference type="EMBL" id="CAI2380273.1"/>
    </source>
</evidence>
<evidence type="ECO:0000313" key="2">
    <source>
        <dbReference type="Proteomes" id="UP001295684"/>
    </source>
</evidence>
<sequence length="181" mass="20485">MSDFGLGPFNKTGGLGTHGKTLYYKTDGTGRDTYIKSDNGGMTSVISPVKWPEVGTFTTKNQYASPSPTKPIPIVYYRSDGSGRDNYITSSSGGFHPEAMGKRVDHHFLGTLRASRPSNKEYYRNDRNAKMVRKMSFSPTKTFYDRKMYQYQKQSTTRLSKPKHQREKIVKTDVLITKKSS</sequence>
<dbReference type="Proteomes" id="UP001295684">
    <property type="component" value="Unassembled WGS sequence"/>
</dbReference>
<reference evidence="1" key="1">
    <citation type="submission" date="2023-07" db="EMBL/GenBank/DDBJ databases">
        <authorList>
            <consortium name="AG Swart"/>
            <person name="Singh M."/>
            <person name="Singh A."/>
            <person name="Seah K."/>
            <person name="Emmerich C."/>
        </authorList>
    </citation>
    <scope>NUCLEOTIDE SEQUENCE</scope>
    <source>
        <strain evidence="1">DP1</strain>
    </source>
</reference>